<accession>A0A9P3FH15</accession>
<dbReference type="Pfam" id="PF00067">
    <property type="entry name" value="p450"/>
    <property type="match status" value="1"/>
</dbReference>
<dbReference type="Gene3D" id="1.10.630.10">
    <property type="entry name" value="Cytochrome P450"/>
    <property type="match status" value="1"/>
</dbReference>
<evidence type="ECO:0000256" key="2">
    <source>
        <dbReference type="ARBA" id="ARBA00010617"/>
    </source>
</evidence>
<dbReference type="InterPro" id="IPR036396">
    <property type="entry name" value="Cyt_P450_sf"/>
</dbReference>
<dbReference type="InterPro" id="IPR001128">
    <property type="entry name" value="Cyt_P450"/>
</dbReference>
<dbReference type="RefSeq" id="XP_044656891.1">
    <property type="nucleotide sequence ID" value="XM_044800956.1"/>
</dbReference>
<dbReference type="OrthoDB" id="3934656at2759"/>
<dbReference type="GO" id="GO:0020037">
    <property type="term" value="F:heme binding"/>
    <property type="evidence" value="ECO:0007669"/>
    <property type="project" value="InterPro"/>
</dbReference>
<keyword evidence="6" id="KW-0503">Monooxygenase</keyword>
<proteinExistence type="inferred from homology"/>
<sequence>MLLLEMDLVRTIAVLFTFSILASLAYSAFFTPLRKVPGPLLARFTNLWIAWKSGEGRSHLLWRELHAKYGALVRIGPKRVLFNDPELLATIYGAGSNYIKSDFYDSFQAEIKDGTENELPSPSRANLFSNPGVAYHKRMKAAVAPAYSLSSLKQLEPMVDNCTRLFVEKLKHFAYDSVVHLDEWFHFYAFDVVGMITFMQPFGMLEKSRDDFGLDTHFDALAYMSVVGLIPGLHDWLIGNARLLRFLNSFQSFRENNIALKVRDAVYKAMRSYRQTESKNRGDYISYLHNFQANNPTKLSDRDIIDSLMINVFVGSDTTAFSLTACFYYIVKSPQTYAKLRAEIDEANTANKLSSCVSFAEANELPYLRAVLKETLRLFPAVTMPLERVVPADGLIVTIPSHGDKSKVETVHLPAGTRIGAAPNVLNTLPSVFGPDALEFRPERWLEASPEQLSKMEKCYLTFGDGSRICIARHIFTMQAMKLVPQLLRKFDFEWAGDEDEEWKVEGYWMSRPRGLKVRIKERNT</sequence>
<dbReference type="Proteomes" id="UP000825890">
    <property type="component" value="Unassembled WGS sequence"/>
</dbReference>
<dbReference type="InterPro" id="IPR002401">
    <property type="entry name" value="Cyt_P450_E_grp-I"/>
</dbReference>
<reference evidence="7 8" key="1">
    <citation type="submission" date="2021-01" db="EMBL/GenBank/DDBJ databases">
        <title>Cercospora kikuchii MAFF 305040 whole genome shotgun sequence.</title>
        <authorList>
            <person name="Kashiwa T."/>
            <person name="Suzuki T."/>
        </authorList>
    </citation>
    <scope>NUCLEOTIDE SEQUENCE [LARGE SCALE GENOMIC DNA]</scope>
    <source>
        <strain evidence="7 8">MAFF 305040</strain>
    </source>
</reference>
<comment type="cofactor">
    <cofactor evidence="1 5">
        <name>heme</name>
        <dbReference type="ChEBI" id="CHEBI:30413"/>
    </cofactor>
</comment>
<feature type="binding site" description="axial binding residue" evidence="5">
    <location>
        <position position="470"/>
    </location>
    <ligand>
        <name>heme</name>
        <dbReference type="ChEBI" id="CHEBI:30413"/>
    </ligand>
    <ligandPart>
        <name>Fe</name>
        <dbReference type="ChEBI" id="CHEBI:18248"/>
    </ligandPart>
</feature>
<keyword evidence="8" id="KW-1185">Reference proteome</keyword>
<protein>
    <recommendedName>
        <fullName evidence="9">Cytochrome P450</fullName>
    </recommendedName>
</protein>
<organism evidence="7 8">
    <name type="scientific">Cercospora kikuchii</name>
    <dbReference type="NCBI Taxonomy" id="84275"/>
    <lineage>
        <taxon>Eukaryota</taxon>
        <taxon>Fungi</taxon>
        <taxon>Dikarya</taxon>
        <taxon>Ascomycota</taxon>
        <taxon>Pezizomycotina</taxon>
        <taxon>Dothideomycetes</taxon>
        <taxon>Dothideomycetidae</taxon>
        <taxon>Mycosphaerellales</taxon>
        <taxon>Mycosphaerellaceae</taxon>
        <taxon>Cercospora</taxon>
    </lineage>
</organism>
<dbReference type="CDD" id="cd11060">
    <property type="entry name" value="CYP57A1-like"/>
    <property type="match status" value="1"/>
</dbReference>
<name>A0A9P3FH15_9PEZI</name>
<evidence type="ECO:0000256" key="3">
    <source>
        <dbReference type="ARBA" id="ARBA00022723"/>
    </source>
</evidence>
<dbReference type="GO" id="GO:0004497">
    <property type="term" value="F:monooxygenase activity"/>
    <property type="evidence" value="ECO:0007669"/>
    <property type="project" value="UniProtKB-KW"/>
</dbReference>
<dbReference type="PRINTS" id="PR00385">
    <property type="entry name" value="P450"/>
</dbReference>
<dbReference type="GO" id="GO:0016705">
    <property type="term" value="F:oxidoreductase activity, acting on paired donors, with incorporation or reduction of molecular oxygen"/>
    <property type="evidence" value="ECO:0007669"/>
    <property type="project" value="InterPro"/>
</dbReference>
<keyword evidence="3 5" id="KW-0479">Metal-binding</keyword>
<comment type="similarity">
    <text evidence="2 6">Belongs to the cytochrome P450 family.</text>
</comment>
<dbReference type="PANTHER" id="PTHR24305">
    <property type="entry name" value="CYTOCHROME P450"/>
    <property type="match status" value="1"/>
</dbReference>
<evidence type="ECO:0000256" key="4">
    <source>
        <dbReference type="ARBA" id="ARBA00023004"/>
    </source>
</evidence>
<dbReference type="PRINTS" id="PR00463">
    <property type="entry name" value="EP450I"/>
</dbReference>
<evidence type="ECO:0000256" key="5">
    <source>
        <dbReference type="PIRSR" id="PIRSR602401-1"/>
    </source>
</evidence>
<dbReference type="GO" id="GO:0005506">
    <property type="term" value="F:iron ion binding"/>
    <property type="evidence" value="ECO:0007669"/>
    <property type="project" value="InterPro"/>
</dbReference>
<dbReference type="GeneID" id="68291252"/>
<keyword evidence="6" id="KW-0560">Oxidoreductase</keyword>
<evidence type="ECO:0000313" key="7">
    <source>
        <dbReference type="EMBL" id="GIZ42404.1"/>
    </source>
</evidence>
<keyword evidence="4 5" id="KW-0408">Iron</keyword>
<dbReference type="EMBL" id="BOLY01000003">
    <property type="protein sequence ID" value="GIZ42404.1"/>
    <property type="molecule type" value="Genomic_DNA"/>
</dbReference>
<dbReference type="InterPro" id="IPR050121">
    <property type="entry name" value="Cytochrome_P450_monoxygenase"/>
</dbReference>
<evidence type="ECO:0008006" key="9">
    <source>
        <dbReference type="Google" id="ProtNLM"/>
    </source>
</evidence>
<dbReference type="PANTHER" id="PTHR24305:SF232">
    <property type="entry name" value="P450, PUTATIVE (EUROFUNG)-RELATED"/>
    <property type="match status" value="1"/>
</dbReference>
<comment type="caution">
    <text evidence="7">The sequence shown here is derived from an EMBL/GenBank/DDBJ whole genome shotgun (WGS) entry which is preliminary data.</text>
</comment>
<dbReference type="InterPro" id="IPR017972">
    <property type="entry name" value="Cyt_P450_CS"/>
</dbReference>
<evidence type="ECO:0000256" key="1">
    <source>
        <dbReference type="ARBA" id="ARBA00001971"/>
    </source>
</evidence>
<evidence type="ECO:0000256" key="6">
    <source>
        <dbReference type="RuleBase" id="RU000461"/>
    </source>
</evidence>
<dbReference type="AlphaFoldDB" id="A0A9P3FH15"/>
<evidence type="ECO:0000313" key="8">
    <source>
        <dbReference type="Proteomes" id="UP000825890"/>
    </source>
</evidence>
<gene>
    <name evidence="7" type="ORF">CKM354_000567700</name>
</gene>
<dbReference type="PROSITE" id="PS00086">
    <property type="entry name" value="CYTOCHROME_P450"/>
    <property type="match status" value="1"/>
</dbReference>
<keyword evidence="5 6" id="KW-0349">Heme</keyword>
<dbReference type="SUPFAM" id="SSF48264">
    <property type="entry name" value="Cytochrome P450"/>
    <property type="match status" value="1"/>
</dbReference>